<dbReference type="InterPro" id="IPR023229">
    <property type="entry name" value="T2SS_M_periplasmic_sf"/>
</dbReference>
<evidence type="ECO:0000256" key="10">
    <source>
        <dbReference type="SAM" id="MobiDB-lite"/>
    </source>
</evidence>
<evidence type="ECO:0000256" key="1">
    <source>
        <dbReference type="ARBA" id="ARBA00004377"/>
    </source>
</evidence>
<dbReference type="RefSeq" id="WP_143950566.1">
    <property type="nucleotide sequence ID" value="NZ_BAABMB010000003.1"/>
</dbReference>
<dbReference type="OrthoDB" id="8687363at2"/>
<evidence type="ECO:0000256" key="3">
    <source>
        <dbReference type="ARBA" id="ARBA00022448"/>
    </source>
</evidence>
<dbReference type="Proteomes" id="UP000318405">
    <property type="component" value="Unassembled WGS sequence"/>
</dbReference>
<keyword evidence="8 11" id="KW-1133">Transmembrane helix</keyword>
<evidence type="ECO:0000256" key="7">
    <source>
        <dbReference type="ARBA" id="ARBA00022927"/>
    </source>
</evidence>
<comment type="subcellular location">
    <subcellularLocation>
        <location evidence="1">Cell inner membrane</location>
        <topology evidence="1">Single-pass membrane protein</topology>
    </subcellularLocation>
</comment>
<accession>A0A556ACP1</accession>
<keyword evidence="6 11" id="KW-0812">Transmembrane</keyword>
<dbReference type="GO" id="GO:0005886">
    <property type="term" value="C:plasma membrane"/>
    <property type="evidence" value="ECO:0007669"/>
    <property type="project" value="UniProtKB-SubCell"/>
</dbReference>
<evidence type="ECO:0000256" key="6">
    <source>
        <dbReference type="ARBA" id="ARBA00022692"/>
    </source>
</evidence>
<evidence type="ECO:0000256" key="4">
    <source>
        <dbReference type="ARBA" id="ARBA00022475"/>
    </source>
</evidence>
<evidence type="ECO:0000256" key="2">
    <source>
        <dbReference type="ARBA" id="ARBA00010637"/>
    </source>
</evidence>
<evidence type="ECO:0000256" key="9">
    <source>
        <dbReference type="ARBA" id="ARBA00023136"/>
    </source>
</evidence>
<comment type="similarity">
    <text evidence="2">Belongs to the GSP M family.</text>
</comment>
<dbReference type="InterPro" id="IPR007690">
    <property type="entry name" value="T2SS_GspM"/>
</dbReference>
<evidence type="ECO:0000313" key="13">
    <source>
        <dbReference type="Proteomes" id="UP000318405"/>
    </source>
</evidence>
<evidence type="ECO:0000256" key="5">
    <source>
        <dbReference type="ARBA" id="ARBA00022519"/>
    </source>
</evidence>
<feature type="transmembrane region" description="Helical" evidence="11">
    <location>
        <begin position="43"/>
        <end position="65"/>
    </location>
</feature>
<protein>
    <submittedName>
        <fullName evidence="12">Type II secretion system protein M</fullName>
    </submittedName>
</protein>
<dbReference type="SUPFAM" id="SSF103054">
    <property type="entry name" value="General secretion pathway protein M, EpsM"/>
    <property type="match status" value="1"/>
</dbReference>
<keyword evidence="13" id="KW-1185">Reference proteome</keyword>
<sequence>MSRRLSGSSPQTQAQRGLQARYGETRRAVATRWQRLVPRERRLVSLAATLAGVALTWQFLFLPAWRTTRAAADTLPALRAQAAQLDTVIAQARASNARQARAGAPIGETDLAASLTRAGLATHASVSREARHWQVTLRAAPIEPVLGWLRDVGTELRLRPTRVDLSRVADDAGAILPGLVSGGVDLSAAGDDGGTP</sequence>
<dbReference type="AlphaFoldDB" id="A0A556ACP1"/>
<evidence type="ECO:0000256" key="8">
    <source>
        <dbReference type="ARBA" id="ARBA00022989"/>
    </source>
</evidence>
<comment type="caution">
    <text evidence="12">The sequence shown here is derived from an EMBL/GenBank/DDBJ whole genome shotgun (WGS) entry which is preliminary data.</text>
</comment>
<evidence type="ECO:0000256" key="11">
    <source>
        <dbReference type="SAM" id="Phobius"/>
    </source>
</evidence>
<organism evidence="12 13">
    <name type="scientific">Verticiella sediminum</name>
    <dbReference type="NCBI Taxonomy" id="1247510"/>
    <lineage>
        <taxon>Bacteria</taxon>
        <taxon>Pseudomonadati</taxon>
        <taxon>Pseudomonadota</taxon>
        <taxon>Betaproteobacteria</taxon>
        <taxon>Burkholderiales</taxon>
        <taxon>Alcaligenaceae</taxon>
        <taxon>Verticiella</taxon>
    </lineage>
</organism>
<name>A0A556ACP1_9BURK</name>
<keyword evidence="3" id="KW-0813">Transport</keyword>
<dbReference type="GO" id="GO:0015627">
    <property type="term" value="C:type II protein secretion system complex"/>
    <property type="evidence" value="ECO:0007669"/>
    <property type="project" value="InterPro"/>
</dbReference>
<dbReference type="GO" id="GO:0015628">
    <property type="term" value="P:protein secretion by the type II secretion system"/>
    <property type="evidence" value="ECO:0007669"/>
    <property type="project" value="InterPro"/>
</dbReference>
<evidence type="ECO:0000313" key="12">
    <source>
        <dbReference type="EMBL" id="TSH90649.1"/>
    </source>
</evidence>
<gene>
    <name evidence="12" type="ORF">FOZ76_22885</name>
</gene>
<feature type="compositionally biased region" description="Polar residues" evidence="10">
    <location>
        <begin position="1"/>
        <end position="16"/>
    </location>
</feature>
<dbReference type="EMBL" id="VLTJ01000039">
    <property type="protein sequence ID" value="TSH90649.1"/>
    <property type="molecule type" value="Genomic_DNA"/>
</dbReference>
<keyword evidence="5" id="KW-0997">Cell inner membrane</keyword>
<keyword evidence="9 11" id="KW-0472">Membrane</keyword>
<feature type="region of interest" description="Disordered" evidence="10">
    <location>
        <begin position="1"/>
        <end position="22"/>
    </location>
</feature>
<keyword evidence="7" id="KW-0653">Protein transport</keyword>
<keyword evidence="4" id="KW-1003">Cell membrane</keyword>
<dbReference type="Pfam" id="PF04612">
    <property type="entry name" value="T2SSM"/>
    <property type="match status" value="1"/>
</dbReference>
<proteinExistence type="inferred from homology"/>
<reference evidence="12 13" key="1">
    <citation type="submission" date="2019-07" db="EMBL/GenBank/DDBJ databases">
        <title>Qingshengfaniella alkalisoli gen. nov., sp. nov., isolated from saline soil.</title>
        <authorList>
            <person name="Xu L."/>
            <person name="Huang X.-X."/>
            <person name="Sun J.-Q."/>
        </authorList>
    </citation>
    <scope>NUCLEOTIDE SEQUENCE [LARGE SCALE GENOMIC DNA]</scope>
    <source>
        <strain evidence="12 13">DSM 27279</strain>
    </source>
</reference>